<protein>
    <submittedName>
        <fullName evidence="1">Uncharacterized protein</fullName>
    </submittedName>
</protein>
<organism evidence="1 2">
    <name type="scientific">Lysinibacillus contaminans</name>
    <dbReference type="NCBI Taxonomy" id="1293441"/>
    <lineage>
        <taxon>Bacteria</taxon>
        <taxon>Bacillati</taxon>
        <taxon>Bacillota</taxon>
        <taxon>Bacilli</taxon>
        <taxon>Bacillales</taxon>
        <taxon>Bacillaceae</taxon>
        <taxon>Lysinibacillus</taxon>
    </lineage>
</organism>
<keyword evidence="2" id="KW-1185">Reference proteome</keyword>
<dbReference type="RefSeq" id="WP_053584357.1">
    <property type="nucleotide sequence ID" value="NZ_LGRV01000003.1"/>
</dbReference>
<dbReference type="Proteomes" id="UP000050668">
    <property type="component" value="Unassembled WGS sequence"/>
</dbReference>
<gene>
    <name evidence="1" type="ORF">AEA09_13535</name>
</gene>
<accession>A0ABR5K3I1</accession>
<reference evidence="2" key="1">
    <citation type="submission" date="2015-07" db="EMBL/GenBank/DDBJ databases">
        <title>Fjat-14205 dsm 2895.</title>
        <authorList>
            <person name="Liu B."/>
            <person name="Wang J."/>
            <person name="Zhu Y."/>
            <person name="Liu G."/>
            <person name="Chen Q."/>
            <person name="Chen Z."/>
            <person name="Lan J."/>
            <person name="Che J."/>
            <person name="Ge C."/>
            <person name="Shi H."/>
            <person name="Pan Z."/>
            <person name="Liu X."/>
        </authorList>
    </citation>
    <scope>NUCLEOTIDE SEQUENCE [LARGE SCALE GENOMIC DNA]</scope>
    <source>
        <strain evidence="2">DSM 25560</strain>
    </source>
</reference>
<sequence>MSTNKVTIVPVKLDPLPTESTTFRSSYDIASPSCVIKTAVAEIAFFNGVDERIIQTIMKELKSR</sequence>
<dbReference type="EMBL" id="LGRV01000003">
    <property type="protein sequence ID" value="KOS69485.1"/>
    <property type="molecule type" value="Genomic_DNA"/>
</dbReference>
<name>A0ABR5K3I1_9BACI</name>
<evidence type="ECO:0000313" key="2">
    <source>
        <dbReference type="Proteomes" id="UP000050668"/>
    </source>
</evidence>
<comment type="caution">
    <text evidence="1">The sequence shown here is derived from an EMBL/GenBank/DDBJ whole genome shotgun (WGS) entry which is preliminary data.</text>
</comment>
<proteinExistence type="predicted"/>
<evidence type="ECO:0000313" key="1">
    <source>
        <dbReference type="EMBL" id="KOS69485.1"/>
    </source>
</evidence>